<keyword evidence="13 20" id="KW-0862">Zinc</keyword>
<keyword evidence="24" id="KW-0436">Ligase</keyword>
<dbReference type="Pfam" id="PF03255">
    <property type="entry name" value="ACCA"/>
    <property type="match status" value="1"/>
</dbReference>
<feature type="binding site" evidence="20">
    <location>
        <position position="35"/>
    </location>
    <ligand>
        <name>Zn(2+)</name>
        <dbReference type="ChEBI" id="CHEBI:29105"/>
    </ligand>
</feature>
<evidence type="ECO:0000256" key="7">
    <source>
        <dbReference type="ARBA" id="ARBA00022516"/>
    </source>
</evidence>
<evidence type="ECO:0000256" key="15">
    <source>
        <dbReference type="ARBA" id="ARBA00023098"/>
    </source>
</evidence>
<dbReference type="GO" id="GO:0006633">
    <property type="term" value="P:fatty acid biosynthetic process"/>
    <property type="evidence" value="ECO:0007669"/>
    <property type="project" value="UniProtKB-KW"/>
</dbReference>
<comment type="cofactor">
    <cofactor evidence="20">
        <name>Zn(2+)</name>
        <dbReference type="ChEBI" id="CHEBI:29105"/>
    </cofactor>
    <text evidence="20">Binds 1 zinc ion per subunit.</text>
</comment>
<feature type="binding site" evidence="20">
    <location>
        <position position="54"/>
    </location>
    <ligand>
        <name>Zn(2+)</name>
        <dbReference type="ChEBI" id="CHEBI:29105"/>
    </ligand>
</feature>
<comment type="function">
    <text evidence="17 20">Component of the acetyl coenzyme A carboxylase (ACC) complex. Biotin carboxylase (BC) catalyzes the carboxylation of biotin on its carrier protein (BCCP) and then the CO(2) group is transferred by the transcarboxylase to acetyl-CoA to form malonyl-CoA.</text>
</comment>
<dbReference type="Proteomes" id="UP000593735">
    <property type="component" value="Chromosome"/>
</dbReference>
<proteinExistence type="inferred from homology"/>
<dbReference type="PROSITE" id="PS50989">
    <property type="entry name" value="COA_CT_CTER"/>
    <property type="match status" value="1"/>
</dbReference>
<evidence type="ECO:0000256" key="10">
    <source>
        <dbReference type="ARBA" id="ARBA00022741"/>
    </source>
</evidence>
<name>A0A7S7M833_9ACTN</name>
<evidence type="ECO:0000256" key="2">
    <source>
        <dbReference type="ARBA" id="ARBA00004956"/>
    </source>
</evidence>
<evidence type="ECO:0000256" key="16">
    <source>
        <dbReference type="ARBA" id="ARBA00023160"/>
    </source>
</evidence>
<evidence type="ECO:0000256" key="11">
    <source>
        <dbReference type="ARBA" id="ARBA00022771"/>
    </source>
</evidence>
<evidence type="ECO:0000259" key="22">
    <source>
        <dbReference type="PROSITE" id="PS50980"/>
    </source>
</evidence>
<evidence type="ECO:0000313" key="24">
    <source>
        <dbReference type="EMBL" id="QOY60485.1"/>
    </source>
</evidence>
<evidence type="ECO:0000256" key="5">
    <source>
        <dbReference type="ARBA" id="ARBA00011664"/>
    </source>
</evidence>
<comment type="subunit">
    <text evidence="19">Acetyl-CoA carboxylase is a heterohexamer composed of biotin carboxyl carrier protein (AccB), biotin carboxylase (AccC) and two subunits each of ACCase subunit alpha (AccA) and ACCase subunit beta (AccD).</text>
</comment>
<keyword evidence="14 19" id="KW-0067">ATP-binding</keyword>
<evidence type="ECO:0000256" key="13">
    <source>
        <dbReference type="ARBA" id="ARBA00022833"/>
    </source>
</evidence>
<reference evidence="24 25" key="1">
    <citation type="submission" date="2020-10" db="EMBL/GenBank/DDBJ databases">
        <title>Olsenella immobilis sp.nov., isolated from the mud in a fermentation cellar used for the production of Chinese strong-flavoured liquor.</title>
        <authorList>
            <person name="Lu L."/>
        </authorList>
    </citation>
    <scope>NUCLEOTIDE SEQUENCE [LARGE SCALE GENOMIC DNA]</scope>
    <source>
        <strain evidence="24 25">LZLJ-2</strain>
    </source>
</reference>
<dbReference type="NCBIfam" id="TIGR00515">
    <property type="entry name" value="accD"/>
    <property type="match status" value="1"/>
</dbReference>
<dbReference type="UniPathway" id="UPA00655">
    <property type="reaction ID" value="UER00711"/>
</dbReference>
<dbReference type="Pfam" id="PF17848">
    <property type="entry name" value="Zn_ribbon_ACC"/>
    <property type="match status" value="1"/>
</dbReference>
<dbReference type="InterPro" id="IPR041010">
    <property type="entry name" value="Znf-ACC"/>
</dbReference>
<evidence type="ECO:0000256" key="6">
    <source>
        <dbReference type="ARBA" id="ARBA00022490"/>
    </source>
</evidence>
<dbReference type="InterPro" id="IPR029045">
    <property type="entry name" value="ClpP/crotonase-like_dom_sf"/>
</dbReference>
<feature type="region of interest" description="Disordered" evidence="21">
    <location>
        <begin position="286"/>
        <end position="309"/>
    </location>
</feature>
<dbReference type="HAMAP" id="MF_01395">
    <property type="entry name" value="AcetylCoA_CT_beta"/>
    <property type="match status" value="1"/>
</dbReference>
<keyword evidence="7 19" id="KW-0444">Lipid biosynthesis</keyword>
<comment type="similarity">
    <text evidence="4">In the N-terminal section; belongs to the AccD/PCCB family.</text>
</comment>
<evidence type="ECO:0000256" key="1">
    <source>
        <dbReference type="ARBA" id="ARBA00004496"/>
    </source>
</evidence>
<dbReference type="GO" id="GO:0009317">
    <property type="term" value="C:acetyl-CoA carboxylase complex"/>
    <property type="evidence" value="ECO:0007669"/>
    <property type="project" value="InterPro"/>
</dbReference>
<comment type="subunit">
    <text evidence="5">Acetyl-CoA carboxylase is a heterotetramer composed of biotin carboxyl carrier protein (AccB), biotin carboxylase (AccC) and two subunits of ACCase subunit beta/alpha.</text>
</comment>
<dbReference type="InterPro" id="IPR011762">
    <property type="entry name" value="COA_CT_N"/>
</dbReference>
<dbReference type="KEGG" id="tio:INP52_08785"/>
<dbReference type="InterPro" id="IPR011763">
    <property type="entry name" value="COA_CT_C"/>
</dbReference>
<comment type="similarity">
    <text evidence="3">In the C-terminal section; belongs to the AccA family.</text>
</comment>
<feature type="zinc finger region" description="C4-type" evidence="20">
    <location>
        <begin position="32"/>
        <end position="54"/>
    </location>
</feature>
<comment type="pathway">
    <text evidence="2 19">Lipid metabolism; malonyl-CoA biosynthesis; malonyl-CoA from acetyl-CoA: step 1/1.</text>
</comment>
<keyword evidence="16 19" id="KW-0275">Fatty acid biosynthesis</keyword>
<protein>
    <recommendedName>
        <fullName evidence="19 20">Multifunctional fusion protein</fullName>
    </recommendedName>
    <domain>
        <recommendedName>
            <fullName evidence="19">Acetyl-coenzyme A carboxylase carboxyl transferase subunit alpha</fullName>
            <shortName evidence="19">ACCase subunit alpha</shortName>
            <shortName evidence="19">Acetyl-CoA carboxylase carboxyltransferase subunit alpha</shortName>
            <ecNumber evidence="19">2.1.3.15</ecNumber>
        </recommendedName>
    </domain>
    <domain>
        <recommendedName>
            <fullName evidence="20">Acetyl-coenzyme A carboxylase carboxyl transferase subunit beta</fullName>
            <shortName evidence="20">ACCase subunit beta</shortName>
            <shortName evidence="20">Acetyl-CoA carboxylase carboxyltransferase subunit beta</shortName>
        </recommendedName>
    </domain>
</protein>
<dbReference type="GO" id="GO:0008270">
    <property type="term" value="F:zinc ion binding"/>
    <property type="evidence" value="ECO:0007669"/>
    <property type="project" value="UniProtKB-UniRule"/>
</dbReference>
<keyword evidence="12 19" id="KW-0276">Fatty acid metabolism</keyword>
<evidence type="ECO:0000256" key="17">
    <source>
        <dbReference type="ARBA" id="ARBA00025280"/>
    </source>
</evidence>
<comment type="similarity">
    <text evidence="20">Belongs to the AccD/PCCB family.</text>
</comment>
<dbReference type="GO" id="GO:2001295">
    <property type="term" value="P:malonyl-CoA biosynthetic process"/>
    <property type="evidence" value="ECO:0007669"/>
    <property type="project" value="UniProtKB-UniRule"/>
</dbReference>
<evidence type="ECO:0000256" key="14">
    <source>
        <dbReference type="ARBA" id="ARBA00022840"/>
    </source>
</evidence>
<gene>
    <name evidence="20 24" type="primary">accD</name>
    <name evidence="19" type="synonym">accA</name>
    <name evidence="24" type="ORF">INP52_08785</name>
</gene>
<feature type="binding site" evidence="20">
    <location>
        <position position="51"/>
    </location>
    <ligand>
        <name>Zn(2+)</name>
        <dbReference type="ChEBI" id="CHEBI:29105"/>
    </ligand>
</feature>
<dbReference type="PROSITE" id="PS50980">
    <property type="entry name" value="COA_CT_NTER"/>
    <property type="match status" value="1"/>
</dbReference>
<keyword evidence="25" id="KW-1185">Reference proteome</keyword>
<evidence type="ECO:0000256" key="3">
    <source>
        <dbReference type="ARBA" id="ARBA00006276"/>
    </source>
</evidence>
<comment type="catalytic activity">
    <reaction evidence="18 19">
        <text>N(6)-carboxybiotinyl-L-lysyl-[protein] + acetyl-CoA = N(6)-biotinyl-L-lysyl-[protein] + malonyl-CoA</text>
        <dbReference type="Rhea" id="RHEA:54728"/>
        <dbReference type="Rhea" id="RHEA-COMP:10505"/>
        <dbReference type="Rhea" id="RHEA-COMP:10506"/>
        <dbReference type="ChEBI" id="CHEBI:57288"/>
        <dbReference type="ChEBI" id="CHEBI:57384"/>
        <dbReference type="ChEBI" id="CHEBI:83144"/>
        <dbReference type="ChEBI" id="CHEBI:83145"/>
        <dbReference type="EC" id="2.1.3.15"/>
    </reaction>
</comment>
<evidence type="ECO:0000313" key="25">
    <source>
        <dbReference type="Proteomes" id="UP000593735"/>
    </source>
</evidence>
<keyword evidence="6 19" id="KW-0963">Cytoplasm</keyword>
<evidence type="ECO:0000256" key="18">
    <source>
        <dbReference type="ARBA" id="ARBA00049152"/>
    </source>
</evidence>
<evidence type="ECO:0000256" key="9">
    <source>
        <dbReference type="ARBA" id="ARBA00022723"/>
    </source>
</evidence>
<sequence>MSRRRDKSVNELEGPVTDVPVELPQRHLFVKCPGCKRIIDEDDLRAHLDVCPRCGHHLRVSGRRRMEMTCDAGSFEEWDAELAATDFLGFPGYAQKLDQAREKTGENDAVVCGRGLVGGQTCALFFMDADFMMGSMGSVVGEKVCRVFERACELGLPVVGFTVSGGARMQEGATSLMQMAKVSAAVRRHREAGLAYLVVLTDPTTGGVTASFAMEANAILAEPGALVAFAGPRVIEQTTHKRLPSGFQRSEYLLEHGFCDLIVERQDLTAVLAELLRLHAGVVPGTDAPHALGREEPSRRRERRRSAREAATDAYDIVKMTRSTDRPTSLELLERSLDGFVELHGDRLYGDDAAVVAGIGWRAGRVLTVIALERGRSTKERVRRNFGMAHPEGYRKALRLMHEAERFGRPVVCLVDTSGAYCGVEAEQRGQGEAIAANLVALSGLRVPVVSAIVGEGGSGGALALAVADRVLMLGSAAYSVVSPEACATILWKKAGRAPEAARALRLTAPDLKELALVDAIVPDGGLSAAEVAHDLFREIDRCLDDLAGLDPQELVERRYERLRAMGGDRLCSRS</sequence>
<dbReference type="PRINTS" id="PR01069">
    <property type="entry name" value="ACCCTRFRASEA"/>
</dbReference>
<keyword evidence="8 19" id="KW-0808">Transferase</keyword>
<dbReference type="RefSeq" id="WP_194370973.1">
    <property type="nucleotide sequence ID" value="NZ_CP063767.1"/>
</dbReference>
<dbReference type="EMBL" id="CP063767">
    <property type="protein sequence ID" value="QOY60485.1"/>
    <property type="molecule type" value="Genomic_DNA"/>
</dbReference>
<organism evidence="24 25">
    <name type="scientific">Thermophilibacter immobilis</name>
    <dbReference type="NCBI Taxonomy" id="2779519"/>
    <lineage>
        <taxon>Bacteria</taxon>
        <taxon>Bacillati</taxon>
        <taxon>Actinomycetota</taxon>
        <taxon>Coriobacteriia</taxon>
        <taxon>Coriobacteriales</taxon>
        <taxon>Atopobiaceae</taxon>
        <taxon>Thermophilibacter</taxon>
    </lineage>
</organism>
<comment type="subcellular location">
    <subcellularLocation>
        <location evidence="1 19">Cytoplasm</location>
    </subcellularLocation>
</comment>
<dbReference type="PANTHER" id="PTHR42853">
    <property type="entry name" value="ACETYL-COENZYME A CARBOXYLASE CARBOXYL TRANSFERASE SUBUNIT ALPHA"/>
    <property type="match status" value="1"/>
</dbReference>
<keyword evidence="9 20" id="KW-0479">Metal-binding</keyword>
<evidence type="ECO:0000256" key="21">
    <source>
        <dbReference type="SAM" id="MobiDB-lite"/>
    </source>
</evidence>
<feature type="binding site" evidence="20">
    <location>
        <position position="32"/>
    </location>
    <ligand>
        <name>Zn(2+)</name>
        <dbReference type="ChEBI" id="CHEBI:29105"/>
    </ligand>
</feature>
<evidence type="ECO:0000256" key="19">
    <source>
        <dbReference type="HAMAP-Rule" id="MF_00823"/>
    </source>
</evidence>
<evidence type="ECO:0000256" key="4">
    <source>
        <dbReference type="ARBA" id="ARBA00010284"/>
    </source>
</evidence>
<dbReference type="NCBIfam" id="NF041504">
    <property type="entry name" value="AccA_sub"/>
    <property type="match status" value="1"/>
</dbReference>
<dbReference type="GO" id="GO:0016743">
    <property type="term" value="F:carboxyl- or carbamoyltransferase activity"/>
    <property type="evidence" value="ECO:0007669"/>
    <property type="project" value="UniProtKB-UniRule"/>
</dbReference>
<keyword evidence="11 20" id="KW-0863">Zinc-finger</keyword>
<keyword evidence="15 19" id="KW-0443">Lipid metabolism</keyword>
<dbReference type="InterPro" id="IPR000438">
    <property type="entry name" value="Acetyl_CoA_COase_Trfase_b_su"/>
</dbReference>
<dbReference type="GO" id="GO:0005524">
    <property type="term" value="F:ATP binding"/>
    <property type="evidence" value="ECO:0007669"/>
    <property type="project" value="UniProtKB-KW"/>
</dbReference>
<evidence type="ECO:0000256" key="8">
    <source>
        <dbReference type="ARBA" id="ARBA00022679"/>
    </source>
</evidence>
<comment type="function">
    <text evidence="19">Component of the acetyl coenzyme A carboxylase (ACC) complex. First, biotin carboxylase catalyzes the carboxylation of biotin on its carrier protein (BCCP) and then the CO(2) group is transferred by the carboxyltransferase to acetyl-CoA to form malonyl-CoA.</text>
</comment>
<accession>A0A7S7M833</accession>
<dbReference type="GO" id="GO:0003989">
    <property type="term" value="F:acetyl-CoA carboxylase activity"/>
    <property type="evidence" value="ECO:0007669"/>
    <property type="project" value="InterPro"/>
</dbReference>
<dbReference type="NCBIfam" id="TIGR00513">
    <property type="entry name" value="accA"/>
    <property type="match status" value="1"/>
</dbReference>
<dbReference type="HAMAP" id="MF_00823">
    <property type="entry name" value="AcetylCoA_CT_alpha"/>
    <property type="match status" value="1"/>
</dbReference>
<evidence type="ECO:0000259" key="23">
    <source>
        <dbReference type="PROSITE" id="PS50989"/>
    </source>
</evidence>
<dbReference type="PANTHER" id="PTHR42853:SF3">
    <property type="entry name" value="ACETYL-COENZYME A CARBOXYLASE CARBOXYL TRANSFERASE SUBUNIT ALPHA, CHLOROPLASTIC"/>
    <property type="match status" value="1"/>
</dbReference>
<feature type="domain" description="CoA carboxyltransferase N-terminal" evidence="22">
    <location>
        <begin position="28"/>
        <end position="294"/>
    </location>
</feature>
<evidence type="ECO:0000256" key="12">
    <source>
        <dbReference type="ARBA" id="ARBA00022832"/>
    </source>
</evidence>
<dbReference type="Gene3D" id="3.90.226.10">
    <property type="entry name" value="2-enoyl-CoA Hydratase, Chain A, domain 1"/>
    <property type="match status" value="2"/>
</dbReference>
<keyword evidence="10 19" id="KW-0547">Nucleotide-binding</keyword>
<comment type="similarity">
    <text evidence="19">Belongs to the AccA family.</text>
</comment>
<feature type="domain" description="CoA carboxyltransferase C-terminal" evidence="23">
    <location>
        <begin position="305"/>
        <end position="542"/>
    </location>
</feature>
<dbReference type="EC" id="2.1.3.15" evidence="19"/>
<dbReference type="InterPro" id="IPR001095">
    <property type="entry name" value="Acetyl_CoA_COase_a_su"/>
</dbReference>
<dbReference type="SUPFAM" id="SSF52096">
    <property type="entry name" value="ClpP/crotonase"/>
    <property type="match status" value="2"/>
</dbReference>
<dbReference type="AlphaFoldDB" id="A0A7S7M833"/>
<evidence type="ECO:0000256" key="20">
    <source>
        <dbReference type="HAMAP-Rule" id="MF_01395"/>
    </source>
</evidence>